<dbReference type="InterPro" id="IPR043128">
    <property type="entry name" value="Rev_trsase/Diguanyl_cyclase"/>
</dbReference>
<evidence type="ECO:0000313" key="4">
    <source>
        <dbReference type="Proteomes" id="UP000286482"/>
    </source>
</evidence>
<dbReference type="InterPro" id="IPR001633">
    <property type="entry name" value="EAL_dom"/>
</dbReference>
<evidence type="ECO:0000259" key="2">
    <source>
        <dbReference type="PROSITE" id="PS50887"/>
    </source>
</evidence>
<dbReference type="PROSITE" id="PS50887">
    <property type="entry name" value="GGDEF"/>
    <property type="match status" value="1"/>
</dbReference>
<dbReference type="CDD" id="cd01948">
    <property type="entry name" value="EAL"/>
    <property type="match status" value="1"/>
</dbReference>
<dbReference type="Pfam" id="PF00990">
    <property type="entry name" value="GGDEF"/>
    <property type="match status" value="1"/>
</dbReference>
<dbReference type="Gene3D" id="3.30.70.270">
    <property type="match status" value="1"/>
</dbReference>
<dbReference type="AlphaFoldDB" id="A0A420EG68"/>
<dbReference type="InterPro" id="IPR000160">
    <property type="entry name" value="GGDEF_dom"/>
</dbReference>
<dbReference type="InterPro" id="IPR050706">
    <property type="entry name" value="Cyclic-di-GMP_PDE-like"/>
</dbReference>
<dbReference type="InterPro" id="IPR035919">
    <property type="entry name" value="EAL_sf"/>
</dbReference>
<protein>
    <submittedName>
        <fullName evidence="3">Bifunctional diguanylate cyclase/phosphodiesterase</fullName>
    </submittedName>
</protein>
<proteinExistence type="predicted"/>
<reference evidence="3 4" key="1">
    <citation type="submission" date="2018-09" db="EMBL/GenBank/DDBJ databases">
        <authorList>
            <person name="Wang Z."/>
        </authorList>
    </citation>
    <scope>NUCLEOTIDE SEQUENCE [LARGE SCALE GENOMIC DNA]</scope>
    <source>
        <strain evidence="3 4">ALS 81</strain>
    </source>
</reference>
<name>A0A420EG68_9ALTE</name>
<dbReference type="Proteomes" id="UP000286482">
    <property type="component" value="Unassembled WGS sequence"/>
</dbReference>
<dbReference type="SUPFAM" id="SSF55073">
    <property type="entry name" value="Nucleotide cyclase"/>
    <property type="match status" value="1"/>
</dbReference>
<dbReference type="SMART" id="SM00267">
    <property type="entry name" value="GGDEF"/>
    <property type="match status" value="1"/>
</dbReference>
<dbReference type="GO" id="GO:0071111">
    <property type="term" value="F:cyclic-guanylate-specific phosphodiesterase activity"/>
    <property type="evidence" value="ECO:0007669"/>
    <property type="project" value="InterPro"/>
</dbReference>
<dbReference type="Pfam" id="PF00563">
    <property type="entry name" value="EAL"/>
    <property type="match status" value="1"/>
</dbReference>
<dbReference type="EMBL" id="RAQO01000004">
    <property type="protein sequence ID" value="RKF19699.1"/>
    <property type="molecule type" value="Genomic_DNA"/>
</dbReference>
<gene>
    <name evidence="3" type="ORF">DBZ36_04345</name>
</gene>
<dbReference type="PANTHER" id="PTHR33121">
    <property type="entry name" value="CYCLIC DI-GMP PHOSPHODIESTERASE PDEF"/>
    <property type="match status" value="1"/>
</dbReference>
<dbReference type="SUPFAM" id="SSF141868">
    <property type="entry name" value="EAL domain-like"/>
    <property type="match status" value="1"/>
</dbReference>
<dbReference type="Gene3D" id="3.20.20.450">
    <property type="entry name" value="EAL domain"/>
    <property type="match status" value="1"/>
</dbReference>
<dbReference type="CDD" id="cd01949">
    <property type="entry name" value="GGDEF"/>
    <property type="match status" value="1"/>
</dbReference>
<evidence type="ECO:0000313" key="3">
    <source>
        <dbReference type="EMBL" id="RKF19699.1"/>
    </source>
</evidence>
<keyword evidence="4" id="KW-1185">Reference proteome</keyword>
<feature type="domain" description="GGDEF" evidence="2">
    <location>
        <begin position="155"/>
        <end position="295"/>
    </location>
</feature>
<feature type="domain" description="EAL" evidence="1">
    <location>
        <begin position="304"/>
        <end position="560"/>
    </location>
</feature>
<accession>A0A420EG68</accession>
<dbReference type="NCBIfam" id="TIGR00254">
    <property type="entry name" value="GGDEF"/>
    <property type="match status" value="1"/>
</dbReference>
<comment type="caution">
    <text evidence="3">The sequence shown here is derived from an EMBL/GenBank/DDBJ whole genome shotgun (WGS) entry which is preliminary data.</text>
</comment>
<organism evidence="3 4">
    <name type="scientific">Alginatibacterium sediminis</name>
    <dbReference type="NCBI Taxonomy" id="2164068"/>
    <lineage>
        <taxon>Bacteria</taxon>
        <taxon>Pseudomonadati</taxon>
        <taxon>Pseudomonadota</taxon>
        <taxon>Gammaproteobacteria</taxon>
        <taxon>Alteromonadales</taxon>
        <taxon>Alteromonadaceae</taxon>
        <taxon>Alginatibacterium</taxon>
    </lineage>
</organism>
<dbReference type="InterPro" id="IPR029787">
    <property type="entry name" value="Nucleotide_cyclase"/>
</dbReference>
<sequence length="560" mass="63520">MGAYDLEMTLNEMVLQDLMFPTLVIATDGQKAFNSPFLELSDFEPSYILDSSLNQLVRVAPSKADGDPVDIDVILEQAKAQLSPIVFEGEIVDANFFPITCKISCCFAQSPQPHWKLQFHLISNKSVDVVTHLPNGWAFAYKAGHYFSDAKNMPNNLALLVVNIDNFATINYRYGFSVGDKYLTAFGLRLKEKARDLGLTVRFSNARFGVLVDKLGDRSAQQAKSEMLAFCEQLCQLSVTGLEIDKRYTIIKSLSLGLCIHEPDFDNHLQLELNADTAMLRAARFSHSSYELADSKRSEQFYNRKIIIDELPQAIENNLFELRYQPQYQLHDGRLIGFEALSRWQHSQQGHVSPILFIEVAEELGMHFEFDLMVVGNVCRQINYWIQLGLDPVRVSVNISFKTLEMSTFVHRVCQILRELKCPTKFLEFEITETSDAKNLETLSENIQALVDLGIRIAIDDFGTGYSSLSLIRGYYKSIDTLKLDRSLIEDITGNQTAKRFAQHIVDLGKVLDLTILAEGVETAEQKHLLNEMGCQYAQGYFFDRPLDIVATEKLLRAQR</sequence>
<dbReference type="PANTHER" id="PTHR33121:SF70">
    <property type="entry name" value="SIGNALING PROTEIN YKOW"/>
    <property type="match status" value="1"/>
</dbReference>
<dbReference type="PROSITE" id="PS50883">
    <property type="entry name" value="EAL"/>
    <property type="match status" value="1"/>
</dbReference>
<dbReference type="SMART" id="SM00052">
    <property type="entry name" value="EAL"/>
    <property type="match status" value="1"/>
</dbReference>
<evidence type="ECO:0000259" key="1">
    <source>
        <dbReference type="PROSITE" id="PS50883"/>
    </source>
</evidence>